<dbReference type="InterPro" id="IPR029024">
    <property type="entry name" value="TerB-like"/>
</dbReference>
<dbReference type="EMBL" id="CP141259">
    <property type="protein sequence ID" value="WRL45350.1"/>
    <property type="molecule type" value="Genomic_DNA"/>
</dbReference>
<dbReference type="SUPFAM" id="SSF158682">
    <property type="entry name" value="TerB-like"/>
    <property type="match status" value="1"/>
</dbReference>
<dbReference type="Gene3D" id="1.10.3680.10">
    <property type="entry name" value="TerB-like"/>
    <property type="match status" value="1"/>
</dbReference>
<evidence type="ECO:0000259" key="1">
    <source>
        <dbReference type="Pfam" id="PF05099"/>
    </source>
</evidence>
<name>A0ABZ1AIP8_AROEV</name>
<sequence length="172" mass="18960">MFEWERSTTMFANLRDLFNSLTAGPSSAAAAKGPDHALQLAAAVLLVEVMRSDEDYSPAERTAVVQALRNKFTLGDDELARLMDLADATSRDAPDLYSFTSRLNKGFSAEQKLRMVEYLWQVAYADGTLSHHENHLMRKLGDLLYIPRGDFIAAKQRGRAAAGAVEPDAPAE</sequence>
<evidence type="ECO:0000313" key="3">
    <source>
        <dbReference type="Proteomes" id="UP001626593"/>
    </source>
</evidence>
<reference evidence="2 3" key="1">
    <citation type="submission" date="2023-12" db="EMBL/GenBank/DDBJ databases">
        <title>A. evansii MAY27, complete genome.</title>
        <authorList>
            <person name="Wang Y."/>
        </authorList>
    </citation>
    <scope>NUCLEOTIDE SEQUENCE [LARGE SCALE GENOMIC DNA]</scope>
    <source>
        <strain evidence="2 3">MAY27</strain>
    </source>
</reference>
<organism evidence="2 3">
    <name type="scientific">Aromatoleum evansii</name>
    <name type="common">Azoarcus evansii</name>
    <dbReference type="NCBI Taxonomy" id="59406"/>
    <lineage>
        <taxon>Bacteria</taxon>
        <taxon>Pseudomonadati</taxon>
        <taxon>Pseudomonadota</taxon>
        <taxon>Betaproteobacteria</taxon>
        <taxon>Rhodocyclales</taxon>
        <taxon>Rhodocyclaceae</taxon>
        <taxon>Aromatoleum</taxon>
    </lineage>
</organism>
<feature type="domain" description="Co-chaperone DjlA N-terminal" evidence="1">
    <location>
        <begin position="39"/>
        <end position="156"/>
    </location>
</feature>
<evidence type="ECO:0000313" key="2">
    <source>
        <dbReference type="EMBL" id="WRL45350.1"/>
    </source>
</evidence>
<dbReference type="CDD" id="cd07313">
    <property type="entry name" value="terB_like_2"/>
    <property type="match status" value="1"/>
</dbReference>
<dbReference type="Pfam" id="PF05099">
    <property type="entry name" value="TerB"/>
    <property type="match status" value="1"/>
</dbReference>
<dbReference type="Proteomes" id="UP001626593">
    <property type="component" value="Chromosome"/>
</dbReference>
<dbReference type="RefSeq" id="WP_407278490.1">
    <property type="nucleotide sequence ID" value="NZ_CP141259.1"/>
</dbReference>
<keyword evidence="3" id="KW-1185">Reference proteome</keyword>
<dbReference type="InterPro" id="IPR007791">
    <property type="entry name" value="DjlA_N"/>
</dbReference>
<proteinExistence type="predicted"/>
<accession>A0ABZ1AIP8</accession>
<gene>
    <name evidence="2" type="ORF">U5817_19395</name>
</gene>
<protein>
    <submittedName>
        <fullName evidence="2">TerB family tellurite resistance protein</fullName>
    </submittedName>
</protein>